<dbReference type="InterPro" id="IPR036982">
    <property type="entry name" value="Deoxyhypusine_synthase_sf"/>
</dbReference>
<evidence type="ECO:0000256" key="2">
    <source>
        <dbReference type="ARBA" id="ARBA00009892"/>
    </source>
</evidence>
<dbReference type="AlphaFoldDB" id="A0ABC8SC47"/>
<dbReference type="Gene3D" id="3.40.910.10">
    <property type="entry name" value="Deoxyhypusine synthase"/>
    <property type="match status" value="1"/>
</dbReference>
<dbReference type="InterPro" id="IPR002773">
    <property type="entry name" value="Deoxyhypusine_synthase"/>
</dbReference>
<evidence type="ECO:0000313" key="4">
    <source>
        <dbReference type="EMBL" id="CAK9152754.1"/>
    </source>
</evidence>
<name>A0ABC8SC47_9AQUA</name>
<evidence type="ECO:0000313" key="5">
    <source>
        <dbReference type="Proteomes" id="UP001642360"/>
    </source>
</evidence>
<dbReference type="InterPro" id="IPR029035">
    <property type="entry name" value="DHS-like_NAD/FAD-binding_dom"/>
</dbReference>
<dbReference type="EMBL" id="CAUOFW020002292">
    <property type="protein sequence ID" value="CAK9152754.1"/>
    <property type="molecule type" value="Genomic_DNA"/>
</dbReference>
<reference evidence="4 5" key="1">
    <citation type="submission" date="2024-02" db="EMBL/GenBank/DDBJ databases">
        <authorList>
            <person name="Vignale AGUSTIN F."/>
            <person name="Sosa J E."/>
            <person name="Modenutti C."/>
        </authorList>
    </citation>
    <scope>NUCLEOTIDE SEQUENCE [LARGE SCALE GENOMIC DNA]</scope>
</reference>
<evidence type="ECO:0000256" key="1">
    <source>
        <dbReference type="ARBA" id="ARBA00001911"/>
    </source>
</evidence>
<organism evidence="4 5">
    <name type="scientific">Ilex paraguariensis</name>
    <name type="common">yerba mate</name>
    <dbReference type="NCBI Taxonomy" id="185542"/>
    <lineage>
        <taxon>Eukaryota</taxon>
        <taxon>Viridiplantae</taxon>
        <taxon>Streptophyta</taxon>
        <taxon>Embryophyta</taxon>
        <taxon>Tracheophyta</taxon>
        <taxon>Spermatophyta</taxon>
        <taxon>Magnoliopsida</taxon>
        <taxon>eudicotyledons</taxon>
        <taxon>Gunneridae</taxon>
        <taxon>Pentapetalae</taxon>
        <taxon>asterids</taxon>
        <taxon>campanulids</taxon>
        <taxon>Aquifoliales</taxon>
        <taxon>Aquifoliaceae</taxon>
        <taxon>Ilex</taxon>
    </lineage>
</organism>
<dbReference type="Proteomes" id="UP001642360">
    <property type="component" value="Unassembled WGS sequence"/>
</dbReference>
<comment type="similarity">
    <text evidence="2">Belongs to the deoxyhypusine synthase family.</text>
</comment>
<comment type="caution">
    <text evidence="4">The sequence shown here is derived from an EMBL/GenBank/DDBJ whole genome shotgun (WGS) entry which is preliminary data.</text>
</comment>
<evidence type="ECO:0008006" key="6">
    <source>
        <dbReference type="Google" id="ProtNLM"/>
    </source>
</evidence>
<protein>
    <recommendedName>
        <fullName evidence="6">DELLA protein</fullName>
    </recommendedName>
</protein>
<accession>A0ABC8SC47</accession>
<sequence length="94" mass="10468">MGEAMKDHHLESVRSVVFKESETLEGSCSKIEGYDFNKGVNYSELLKSMVSTGFQASNLGDAIEVVNQMIGGYQMSLWRRIAAKGKETHHTEDP</sequence>
<evidence type="ECO:0000256" key="3">
    <source>
        <dbReference type="ARBA" id="ARBA00023027"/>
    </source>
</evidence>
<dbReference type="PANTHER" id="PTHR11703:SF0">
    <property type="entry name" value="DEOXYHYPUSINE SYNTHASE"/>
    <property type="match status" value="1"/>
</dbReference>
<proteinExistence type="inferred from homology"/>
<dbReference type="SUPFAM" id="SSF52467">
    <property type="entry name" value="DHS-like NAD/FAD-binding domain"/>
    <property type="match status" value="1"/>
</dbReference>
<keyword evidence="5" id="KW-1185">Reference proteome</keyword>
<comment type="cofactor">
    <cofactor evidence="1">
        <name>NAD(+)</name>
        <dbReference type="ChEBI" id="CHEBI:57540"/>
    </cofactor>
</comment>
<dbReference type="PANTHER" id="PTHR11703">
    <property type="entry name" value="DEOXYHYPUSINE SYNTHASE"/>
    <property type="match status" value="1"/>
</dbReference>
<keyword evidence="3" id="KW-0520">NAD</keyword>
<gene>
    <name evidence="4" type="ORF">ILEXP_LOCUS20988</name>
</gene>